<organism evidence="5 6">
    <name type="scientific">Dethiosulfovibrio marinus</name>
    <dbReference type="NCBI Taxonomy" id="133532"/>
    <lineage>
        <taxon>Bacteria</taxon>
        <taxon>Thermotogati</taxon>
        <taxon>Synergistota</taxon>
        <taxon>Synergistia</taxon>
        <taxon>Synergistales</taxon>
        <taxon>Dethiosulfovibrionaceae</taxon>
        <taxon>Dethiosulfovibrio</taxon>
    </lineage>
</organism>
<comment type="caution">
    <text evidence="5">The sequence shown here is derived from an EMBL/GenBank/DDBJ whole genome shotgun (WGS) entry which is preliminary data.</text>
</comment>
<feature type="coiled-coil region" evidence="1">
    <location>
        <begin position="97"/>
        <end position="131"/>
    </location>
</feature>
<dbReference type="RefSeq" id="WP_236098085.1">
    <property type="nucleotide sequence ID" value="NZ_JAKGUD010000002.1"/>
</dbReference>
<feature type="transmembrane region" description="Helical" evidence="3">
    <location>
        <begin position="32"/>
        <end position="55"/>
    </location>
</feature>
<dbReference type="EMBL" id="JAKGUD010000002">
    <property type="protein sequence ID" value="MCF4141596.1"/>
    <property type="molecule type" value="Genomic_DNA"/>
</dbReference>
<dbReference type="InterPro" id="IPR006668">
    <property type="entry name" value="Mg_transptr_MgtE_intracell_dom"/>
</dbReference>
<keyword evidence="3" id="KW-0812">Transmembrane</keyword>
<evidence type="ECO:0000256" key="2">
    <source>
        <dbReference type="SAM" id="MobiDB-lite"/>
    </source>
</evidence>
<evidence type="ECO:0000313" key="5">
    <source>
        <dbReference type="EMBL" id="MCF4141596.1"/>
    </source>
</evidence>
<name>A0ABS9EM44_9BACT</name>
<keyword evidence="3" id="KW-0472">Membrane</keyword>
<keyword evidence="3" id="KW-1133">Transmembrane helix</keyword>
<sequence length="223" mass="25387">MAEDKNVQDPIDEGKGKRKEKKKPESKGLRRLMLLLFLLVGVAGAAIGLQFSGVWDARPLLYSIVPKLPYVGDQLSDLMDVPEIYTMTVEERRRYELRLWEDRLTEKELSLDEMERRLKALSSDLSARKDSLELAEARIASMDQKPESDKELSEIEKADFERVVRTYQEISARRAAKIVESLDPSLAVKILRALPEDDSAKILGRMDAAKAAWLTEQLASKKR</sequence>
<reference evidence="5 6" key="1">
    <citation type="submission" date="2022-01" db="EMBL/GenBank/DDBJ databases">
        <title>Dethiosulfovibrio faecalis sp. nov., a novel proteolytic, non-sulfur-reducing bacterium isolated from a marine aquaculture solid waste bioreactor.</title>
        <authorList>
            <person name="Grabowski S."/>
            <person name="Apolinario E."/>
            <person name="Schneider N."/>
            <person name="Marshall C.W."/>
            <person name="Sowers K.R."/>
        </authorList>
    </citation>
    <scope>NUCLEOTIDE SEQUENCE [LARGE SCALE GENOMIC DNA]</scope>
    <source>
        <strain evidence="5 6">DSM 12537</strain>
    </source>
</reference>
<feature type="compositionally biased region" description="Basic and acidic residues" evidence="2">
    <location>
        <begin position="1"/>
        <end position="15"/>
    </location>
</feature>
<keyword evidence="1" id="KW-0175">Coiled coil</keyword>
<gene>
    <name evidence="5" type="ORF">L2W38_02025</name>
</gene>
<evidence type="ECO:0000256" key="1">
    <source>
        <dbReference type="SAM" id="Coils"/>
    </source>
</evidence>
<evidence type="ECO:0000256" key="3">
    <source>
        <dbReference type="SAM" id="Phobius"/>
    </source>
</evidence>
<protein>
    <recommendedName>
        <fullName evidence="4">Magnesium transporter MgtE intracellular domain-containing protein</fullName>
    </recommendedName>
</protein>
<dbReference type="Pfam" id="PF03448">
    <property type="entry name" value="MgtE_N"/>
    <property type="match status" value="1"/>
</dbReference>
<keyword evidence="6" id="KW-1185">Reference proteome</keyword>
<evidence type="ECO:0000259" key="4">
    <source>
        <dbReference type="Pfam" id="PF03448"/>
    </source>
</evidence>
<evidence type="ECO:0000313" key="6">
    <source>
        <dbReference type="Proteomes" id="UP001200430"/>
    </source>
</evidence>
<feature type="domain" description="Magnesium transporter MgtE intracellular" evidence="4">
    <location>
        <begin position="150"/>
        <end position="223"/>
    </location>
</feature>
<dbReference type="SUPFAM" id="SSF158791">
    <property type="entry name" value="MgtE N-terminal domain-like"/>
    <property type="match status" value="1"/>
</dbReference>
<dbReference type="Gene3D" id="1.10.220.30">
    <property type="match status" value="1"/>
</dbReference>
<proteinExistence type="predicted"/>
<dbReference type="Proteomes" id="UP001200430">
    <property type="component" value="Unassembled WGS sequence"/>
</dbReference>
<feature type="region of interest" description="Disordered" evidence="2">
    <location>
        <begin position="1"/>
        <end position="24"/>
    </location>
</feature>
<accession>A0ABS9EM44</accession>